<proteinExistence type="predicted"/>
<gene>
    <name evidence="3" type="ORF">WNY77_12055</name>
</gene>
<organism evidence="3 4">
    <name type="scientific">Paraglaciecola mesophila</name>
    <dbReference type="NCBI Taxonomy" id="197222"/>
    <lineage>
        <taxon>Bacteria</taxon>
        <taxon>Pseudomonadati</taxon>
        <taxon>Pseudomonadota</taxon>
        <taxon>Gammaproteobacteria</taxon>
        <taxon>Alteromonadales</taxon>
        <taxon>Alteromonadaceae</taxon>
        <taxon>Paraglaciecola</taxon>
    </lineage>
</organism>
<keyword evidence="1" id="KW-0233">DNA recombination</keyword>
<dbReference type="SUPFAM" id="SSF56349">
    <property type="entry name" value="DNA breaking-rejoining enzymes"/>
    <property type="match status" value="1"/>
</dbReference>
<evidence type="ECO:0000313" key="3">
    <source>
        <dbReference type="EMBL" id="MEM5498133.1"/>
    </source>
</evidence>
<dbReference type="Pfam" id="PF00589">
    <property type="entry name" value="Phage_integrase"/>
    <property type="match status" value="1"/>
</dbReference>
<dbReference type="RefSeq" id="WP_342881831.1">
    <property type="nucleotide sequence ID" value="NZ_JBBMQS010000006.1"/>
</dbReference>
<dbReference type="InterPro" id="IPR002104">
    <property type="entry name" value="Integrase_catalytic"/>
</dbReference>
<dbReference type="InterPro" id="IPR011010">
    <property type="entry name" value="DNA_brk_join_enz"/>
</dbReference>
<name>A0ABU9SW65_9ALTE</name>
<reference evidence="3 4" key="1">
    <citation type="submission" date="2024-03" db="EMBL/GenBank/DDBJ databases">
        <title>Community enrichment and isolation of bacterial strains for fucoidan degradation.</title>
        <authorList>
            <person name="Sichert A."/>
        </authorList>
    </citation>
    <scope>NUCLEOTIDE SEQUENCE [LARGE SCALE GENOMIC DNA]</scope>
    <source>
        <strain evidence="3 4">AS12</strain>
    </source>
</reference>
<evidence type="ECO:0000259" key="2">
    <source>
        <dbReference type="PROSITE" id="PS51898"/>
    </source>
</evidence>
<comment type="caution">
    <text evidence="3">The sequence shown here is derived from an EMBL/GenBank/DDBJ whole genome shotgun (WGS) entry which is preliminary data.</text>
</comment>
<dbReference type="EMBL" id="JBBMQS010000006">
    <property type="protein sequence ID" value="MEM5498133.1"/>
    <property type="molecule type" value="Genomic_DNA"/>
</dbReference>
<accession>A0ABU9SW65</accession>
<dbReference type="Proteomes" id="UP001461163">
    <property type="component" value="Unassembled WGS sequence"/>
</dbReference>
<dbReference type="InterPro" id="IPR013762">
    <property type="entry name" value="Integrase-like_cat_sf"/>
</dbReference>
<dbReference type="Gene3D" id="1.10.443.10">
    <property type="entry name" value="Intergrase catalytic core"/>
    <property type="match status" value="1"/>
</dbReference>
<protein>
    <submittedName>
        <fullName evidence="3">Tyrosine-type recombinase/integrase</fullName>
    </submittedName>
</protein>
<evidence type="ECO:0000256" key="1">
    <source>
        <dbReference type="ARBA" id="ARBA00023172"/>
    </source>
</evidence>
<keyword evidence="4" id="KW-1185">Reference proteome</keyword>
<evidence type="ECO:0000313" key="4">
    <source>
        <dbReference type="Proteomes" id="UP001461163"/>
    </source>
</evidence>
<dbReference type="PROSITE" id="PS51898">
    <property type="entry name" value="TYR_RECOMBINASE"/>
    <property type="match status" value="1"/>
</dbReference>
<feature type="domain" description="Tyr recombinase" evidence="2">
    <location>
        <begin position="212"/>
        <end position="475"/>
    </location>
</feature>
<sequence length="502" mass="56806">MSSGQFSALGKYHVVLIQPVAGVVDMKIPALYINEGKQPVLVNSLVEYFLAYPNRSLNWMRSNARALGLFYDYCSALAVLHSTHEPVHFHKRILRQFGIALHKGTIDSATHTDDMQLFWPPSSLRNAKTILASLQNFIAWCDSDGLIPVSSDKQVTLPVNETTSLRFLAQASKAKAFMFLSHATTTNTIAENIKRRHDKEIVHLGTDNRGLGEAKTFPSELVTPLLQYGFVKDETSNIPEVREDITAKMITILLMFGGTRVSEPFHLWFNDSIPQIDGTCKVLLRHPSEASTNLLGEESVLRKVYLESRNLLPRNNSRNSKSYKAGWKELKVDNTLSAPVFFLHKAAEKLYREMFIYYLNYRQVLMDSYIQKNGTDHPFLFVKKTDNPGEPYSMAAYTKALKKAYARIGLREGKQIKFGKYEGTSPHGMRHLYGRILSEAGVHVKVIQNGLRQRSVLSQGVYTQPTFNHIANQLEKAKEHIESGTSTLLRQSDIDALEWLNE</sequence>